<keyword evidence="2" id="KW-1185">Reference proteome</keyword>
<sequence>MSYEGTFLGWIHGRNDTWRAYLRTGPLTLGTPLGEFTRVEAIGQILAASGRCDGQSSTSADFLGDR</sequence>
<organism evidence="1 2">
    <name type="scientific">Actinoplanes regularis</name>
    <dbReference type="NCBI Taxonomy" id="52697"/>
    <lineage>
        <taxon>Bacteria</taxon>
        <taxon>Bacillati</taxon>
        <taxon>Actinomycetota</taxon>
        <taxon>Actinomycetes</taxon>
        <taxon>Micromonosporales</taxon>
        <taxon>Micromonosporaceae</taxon>
        <taxon>Actinoplanes</taxon>
    </lineage>
</organism>
<name>A0A239C906_9ACTN</name>
<protein>
    <submittedName>
        <fullName evidence="1">Uncharacterized protein</fullName>
    </submittedName>
</protein>
<reference evidence="1 2" key="1">
    <citation type="submission" date="2017-06" db="EMBL/GenBank/DDBJ databases">
        <authorList>
            <person name="Kim H.J."/>
            <person name="Triplett B.A."/>
        </authorList>
    </citation>
    <scope>NUCLEOTIDE SEQUENCE [LARGE SCALE GENOMIC DNA]</scope>
    <source>
        <strain evidence="1 2">DSM 43151</strain>
    </source>
</reference>
<evidence type="ECO:0000313" key="1">
    <source>
        <dbReference type="EMBL" id="SNS15934.1"/>
    </source>
</evidence>
<dbReference type="EMBL" id="FZNR01000011">
    <property type="protein sequence ID" value="SNS15934.1"/>
    <property type="molecule type" value="Genomic_DNA"/>
</dbReference>
<evidence type="ECO:0000313" key="2">
    <source>
        <dbReference type="Proteomes" id="UP000198415"/>
    </source>
</evidence>
<gene>
    <name evidence="1" type="ORF">SAMN06264365_11118</name>
</gene>
<dbReference type="Proteomes" id="UP000198415">
    <property type="component" value="Unassembled WGS sequence"/>
</dbReference>
<proteinExistence type="predicted"/>
<dbReference type="AlphaFoldDB" id="A0A239C906"/>
<accession>A0A239C906</accession>